<protein>
    <submittedName>
        <fullName evidence="1">Uncharacterized protein</fullName>
    </submittedName>
</protein>
<reference evidence="1 2" key="1">
    <citation type="submission" date="2022-07" db="EMBL/GenBank/DDBJ databases">
        <title>Methylomonas rivi sp. nov., Methylomonas rosea sp. nov., Methylomonas aureus sp. nov. and Methylomonas subterranea sp. nov., four novel methanotrophs isolated from a freshwater creek and the deep terrestrial subsurface.</title>
        <authorList>
            <person name="Abin C."/>
            <person name="Sankaranarayanan K."/>
            <person name="Garner C."/>
            <person name="Sindelar R."/>
            <person name="Kotary K."/>
            <person name="Garner R."/>
            <person name="Barclay S."/>
            <person name="Lawson P."/>
            <person name="Krumholz L."/>
        </authorList>
    </citation>
    <scope>NUCLEOTIDE SEQUENCE [LARGE SCALE GENOMIC DNA]</scope>
    <source>
        <strain evidence="1 2">WSC-7</strain>
    </source>
</reference>
<comment type="caution">
    <text evidence="1">The sequence shown here is derived from an EMBL/GenBank/DDBJ whole genome shotgun (WGS) entry which is preliminary data.</text>
</comment>
<keyword evidence="2" id="KW-1185">Reference proteome</keyword>
<evidence type="ECO:0000313" key="1">
    <source>
        <dbReference type="EMBL" id="MCQ8118804.1"/>
    </source>
</evidence>
<dbReference type="EMBL" id="JANIBL010000050">
    <property type="protein sequence ID" value="MCQ8118804.1"/>
    <property type="molecule type" value="Genomic_DNA"/>
</dbReference>
<gene>
    <name evidence="1" type="ORF">NP589_15320</name>
</gene>
<dbReference type="RefSeq" id="WP_256607776.1">
    <property type="nucleotide sequence ID" value="NZ_JANIBL010000050.1"/>
</dbReference>
<proteinExistence type="predicted"/>
<accession>A0ABT1TVK5</accession>
<evidence type="ECO:0000313" key="2">
    <source>
        <dbReference type="Proteomes" id="UP001524570"/>
    </source>
</evidence>
<name>A0ABT1TVK5_9GAMM</name>
<organism evidence="1 2">
    <name type="scientific">Methylomonas rosea</name>
    <dbReference type="NCBI Taxonomy" id="2952227"/>
    <lineage>
        <taxon>Bacteria</taxon>
        <taxon>Pseudomonadati</taxon>
        <taxon>Pseudomonadota</taxon>
        <taxon>Gammaproteobacteria</taxon>
        <taxon>Methylococcales</taxon>
        <taxon>Methylococcaceae</taxon>
        <taxon>Methylomonas</taxon>
    </lineage>
</organism>
<sequence>MLNGFTLAGNLVYRDFFLVGCAVIIGYVNASMWASAALAIVIVSASFMRSFWFLSAE</sequence>
<dbReference type="Proteomes" id="UP001524570">
    <property type="component" value="Unassembled WGS sequence"/>
</dbReference>